<feature type="transmembrane region" description="Helical" evidence="1">
    <location>
        <begin position="46"/>
        <end position="65"/>
    </location>
</feature>
<gene>
    <name evidence="2" type="ORF">Lalb_Chr19g0135131</name>
</gene>
<evidence type="ECO:0000256" key="1">
    <source>
        <dbReference type="SAM" id="Phobius"/>
    </source>
</evidence>
<proteinExistence type="predicted"/>
<dbReference type="Proteomes" id="UP000447434">
    <property type="component" value="Chromosome 19"/>
</dbReference>
<evidence type="ECO:0000313" key="3">
    <source>
        <dbReference type="Proteomes" id="UP000447434"/>
    </source>
</evidence>
<evidence type="ECO:0000313" key="2">
    <source>
        <dbReference type="EMBL" id="KAE9593001.1"/>
    </source>
</evidence>
<reference evidence="3" key="1">
    <citation type="journal article" date="2020" name="Nat. Commun.">
        <title>Genome sequence of the cluster root forming white lupin.</title>
        <authorList>
            <person name="Hufnagel B."/>
            <person name="Marques A."/>
            <person name="Soriano A."/>
            <person name="Marques L."/>
            <person name="Divol F."/>
            <person name="Doumas P."/>
            <person name="Sallet E."/>
            <person name="Mancinotti D."/>
            <person name="Carrere S."/>
            <person name="Marande W."/>
            <person name="Arribat S."/>
            <person name="Keller J."/>
            <person name="Huneau C."/>
            <person name="Blein T."/>
            <person name="Aime D."/>
            <person name="Laguerre M."/>
            <person name="Taylor J."/>
            <person name="Schubert V."/>
            <person name="Nelson M."/>
            <person name="Geu-Flores F."/>
            <person name="Crespi M."/>
            <person name="Gallardo-Guerrero K."/>
            <person name="Delaux P.-M."/>
            <person name="Salse J."/>
            <person name="Berges H."/>
            <person name="Guyot R."/>
            <person name="Gouzy J."/>
            <person name="Peret B."/>
        </authorList>
    </citation>
    <scope>NUCLEOTIDE SEQUENCE [LARGE SCALE GENOMIC DNA]</scope>
    <source>
        <strain evidence="3">cv. Amiga</strain>
    </source>
</reference>
<keyword evidence="3" id="KW-1185">Reference proteome</keyword>
<sequence length="81" mass="9490">MFSLPFPNIVAEIGITSGFCHQFSKLYFLFLASHFALDHVCAAKSALLYCFIILWSYLFRFFPYIKRVIWSSLSSFHDRVL</sequence>
<accession>A0A6A4NVB3</accession>
<dbReference type="AlphaFoldDB" id="A0A6A4NVB3"/>
<dbReference type="EMBL" id="WOCE01000019">
    <property type="protein sequence ID" value="KAE9593001.1"/>
    <property type="molecule type" value="Genomic_DNA"/>
</dbReference>
<keyword evidence="1" id="KW-0812">Transmembrane</keyword>
<keyword evidence="1" id="KW-0472">Membrane</keyword>
<comment type="caution">
    <text evidence="2">The sequence shown here is derived from an EMBL/GenBank/DDBJ whole genome shotgun (WGS) entry which is preliminary data.</text>
</comment>
<protein>
    <submittedName>
        <fullName evidence="2">Uncharacterized protein</fullName>
    </submittedName>
</protein>
<name>A0A6A4NVB3_LUPAL</name>
<keyword evidence="1" id="KW-1133">Transmembrane helix</keyword>
<organism evidence="2 3">
    <name type="scientific">Lupinus albus</name>
    <name type="common">White lupine</name>
    <name type="synonym">Lupinus termis</name>
    <dbReference type="NCBI Taxonomy" id="3870"/>
    <lineage>
        <taxon>Eukaryota</taxon>
        <taxon>Viridiplantae</taxon>
        <taxon>Streptophyta</taxon>
        <taxon>Embryophyta</taxon>
        <taxon>Tracheophyta</taxon>
        <taxon>Spermatophyta</taxon>
        <taxon>Magnoliopsida</taxon>
        <taxon>eudicotyledons</taxon>
        <taxon>Gunneridae</taxon>
        <taxon>Pentapetalae</taxon>
        <taxon>rosids</taxon>
        <taxon>fabids</taxon>
        <taxon>Fabales</taxon>
        <taxon>Fabaceae</taxon>
        <taxon>Papilionoideae</taxon>
        <taxon>50 kb inversion clade</taxon>
        <taxon>genistoids sensu lato</taxon>
        <taxon>core genistoids</taxon>
        <taxon>Genisteae</taxon>
        <taxon>Lupinus</taxon>
    </lineage>
</organism>